<evidence type="ECO:0000313" key="2">
    <source>
        <dbReference type="Proteomes" id="UP000257109"/>
    </source>
</evidence>
<comment type="caution">
    <text evidence="1">The sequence shown here is derived from an EMBL/GenBank/DDBJ whole genome shotgun (WGS) entry which is preliminary data.</text>
</comment>
<sequence length="322" mass="36245">AISGATDFQNGQLATISNGFGHILYQTIVNPKGNVSVIILRSGKESPQQQTTLIINDSDADFLVQQTKGIDATLLGEMRMRVIITRPFISCKGSWRLLDSSRFPSFSLIEYVFALIQPALPKKCRDPDTFTIPCTIDEFTFAYAMLDLGVLINVMPSLVYRSLKFGDLEPTSVIQLANKSIVHPFGILKDVLVQQRIHLKLRQTILNDSKTKFDVHVGTLSMELGDNMVQFNIFEAMKHPTKNHSVFGLNPHYGLSAFSKFSDFVGVADLAEDQKLPIISRQEERLQVLSKHRKVIGRTLANLPKINPSISCIEYYWRRKTD</sequence>
<dbReference type="Gene3D" id="2.40.70.10">
    <property type="entry name" value="Acid Proteases"/>
    <property type="match status" value="1"/>
</dbReference>
<reference evidence="1" key="1">
    <citation type="submission" date="2018-05" db="EMBL/GenBank/DDBJ databases">
        <title>Draft genome of Mucuna pruriens seed.</title>
        <authorList>
            <person name="Nnadi N.E."/>
            <person name="Vos R."/>
            <person name="Hasami M.H."/>
            <person name="Devisetty U.K."/>
            <person name="Aguiy J.C."/>
        </authorList>
    </citation>
    <scope>NUCLEOTIDE SEQUENCE [LARGE SCALE GENOMIC DNA]</scope>
    <source>
        <strain evidence="1">JCA_2017</strain>
    </source>
</reference>
<proteinExistence type="predicted"/>
<accession>A0A371EEQ0</accession>
<dbReference type="PANTHER" id="PTHR33067:SF9">
    <property type="entry name" value="RNA-DIRECTED DNA POLYMERASE"/>
    <property type="match status" value="1"/>
</dbReference>
<dbReference type="EMBL" id="QJKJ01014355">
    <property type="protein sequence ID" value="RDX64496.1"/>
    <property type="molecule type" value="Genomic_DNA"/>
</dbReference>
<name>A0A371EEQ0_MUCPR</name>
<dbReference type="AlphaFoldDB" id="A0A371EEQ0"/>
<evidence type="ECO:0000313" key="1">
    <source>
        <dbReference type="EMBL" id="RDX64496.1"/>
    </source>
</evidence>
<organism evidence="1 2">
    <name type="scientific">Mucuna pruriens</name>
    <name type="common">Velvet bean</name>
    <name type="synonym">Dolichos pruriens</name>
    <dbReference type="NCBI Taxonomy" id="157652"/>
    <lineage>
        <taxon>Eukaryota</taxon>
        <taxon>Viridiplantae</taxon>
        <taxon>Streptophyta</taxon>
        <taxon>Embryophyta</taxon>
        <taxon>Tracheophyta</taxon>
        <taxon>Spermatophyta</taxon>
        <taxon>Magnoliopsida</taxon>
        <taxon>eudicotyledons</taxon>
        <taxon>Gunneridae</taxon>
        <taxon>Pentapetalae</taxon>
        <taxon>rosids</taxon>
        <taxon>fabids</taxon>
        <taxon>Fabales</taxon>
        <taxon>Fabaceae</taxon>
        <taxon>Papilionoideae</taxon>
        <taxon>50 kb inversion clade</taxon>
        <taxon>NPAAA clade</taxon>
        <taxon>indigoferoid/millettioid clade</taxon>
        <taxon>Phaseoleae</taxon>
        <taxon>Mucuna</taxon>
    </lineage>
</organism>
<dbReference type="PANTHER" id="PTHR33067">
    <property type="entry name" value="RNA-DIRECTED DNA POLYMERASE-RELATED"/>
    <property type="match status" value="1"/>
</dbReference>
<dbReference type="Proteomes" id="UP000257109">
    <property type="component" value="Unassembled WGS sequence"/>
</dbReference>
<feature type="non-terminal residue" evidence="1">
    <location>
        <position position="1"/>
    </location>
</feature>
<keyword evidence="2" id="KW-1185">Reference proteome</keyword>
<dbReference type="InterPro" id="IPR021109">
    <property type="entry name" value="Peptidase_aspartic_dom_sf"/>
</dbReference>
<gene>
    <name evidence="1" type="ORF">CR513_56945</name>
</gene>
<protein>
    <submittedName>
        <fullName evidence="1">Uncharacterized protein</fullName>
    </submittedName>
</protein>